<organism evidence="6 7">
    <name type="scientific">Lactuca virosa</name>
    <dbReference type="NCBI Taxonomy" id="75947"/>
    <lineage>
        <taxon>Eukaryota</taxon>
        <taxon>Viridiplantae</taxon>
        <taxon>Streptophyta</taxon>
        <taxon>Embryophyta</taxon>
        <taxon>Tracheophyta</taxon>
        <taxon>Spermatophyta</taxon>
        <taxon>Magnoliopsida</taxon>
        <taxon>eudicotyledons</taxon>
        <taxon>Gunneridae</taxon>
        <taxon>Pentapetalae</taxon>
        <taxon>asterids</taxon>
        <taxon>campanulids</taxon>
        <taxon>Asterales</taxon>
        <taxon>Asteraceae</taxon>
        <taxon>Cichorioideae</taxon>
        <taxon>Cichorieae</taxon>
        <taxon>Lactucinae</taxon>
        <taxon>Lactuca</taxon>
    </lineage>
</organism>
<feature type="region of interest" description="Disordered" evidence="4">
    <location>
        <begin position="152"/>
        <end position="219"/>
    </location>
</feature>
<dbReference type="GO" id="GO:0009055">
    <property type="term" value="F:electron transfer activity"/>
    <property type="evidence" value="ECO:0007669"/>
    <property type="project" value="InterPro"/>
</dbReference>
<dbReference type="InterPro" id="IPR008972">
    <property type="entry name" value="Cupredoxin"/>
</dbReference>
<dbReference type="InterPro" id="IPR028871">
    <property type="entry name" value="BlueCu_1_BS"/>
</dbReference>
<gene>
    <name evidence="6" type="ORF">LVIROSA_LOCUS2362</name>
</gene>
<evidence type="ECO:0000313" key="6">
    <source>
        <dbReference type="EMBL" id="CAH1414449.1"/>
    </source>
</evidence>
<dbReference type="SUPFAM" id="SSF49503">
    <property type="entry name" value="Cupredoxins"/>
    <property type="match status" value="1"/>
</dbReference>
<dbReference type="PROSITE" id="PS00196">
    <property type="entry name" value="COPPER_BLUE"/>
    <property type="match status" value="1"/>
</dbReference>
<dbReference type="AlphaFoldDB" id="A0AAU9LMD2"/>
<dbReference type="Proteomes" id="UP001157418">
    <property type="component" value="Unassembled WGS sequence"/>
</dbReference>
<evidence type="ECO:0000313" key="7">
    <source>
        <dbReference type="Proteomes" id="UP001157418"/>
    </source>
</evidence>
<evidence type="ECO:0000256" key="4">
    <source>
        <dbReference type="SAM" id="MobiDB-lite"/>
    </source>
</evidence>
<dbReference type="Pfam" id="PF02298">
    <property type="entry name" value="Cu_bind_like"/>
    <property type="match status" value="1"/>
</dbReference>
<protein>
    <recommendedName>
        <fullName evidence="5">Phytocyanin domain-containing protein</fullName>
    </recommendedName>
</protein>
<keyword evidence="3" id="KW-0325">Glycoprotein</keyword>
<dbReference type="PROSITE" id="PS51485">
    <property type="entry name" value="PHYTOCYANIN"/>
    <property type="match status" value="1"/>
</dbReference>
<keyword evidence="2" id="KW-0186">Copper</keyword>
<dbReference type="EMBL" id="CAKMRJ010000001">
    <property type="protein sequence ID" value="CAH1414449.1"/>
    <property type="molecule type" value="Genomic_DNA"/>
</dbReference>
<evidence type="ECO:0000259" key="5">
    <source>
        <dbReference type="PROSITE" id="PS51485"/>
    </source>
</evidence>
<dbReference type="GO" id="GO:0046872">
    <property type="term" value="F:metal ion binding"/>
    <property type="evidence" value="ECO:0007669"/>
    <property type="project" value="UniProtKB-KW"/>
</dbReference>
<proteinExistence type="predicted"/>
<reference evidence="6 7" key="1">
    <citation type="submission" date="2022-01" db="EMBL/GenBank/DDBJ databases">
        <authorList>
            <person name="Xiong W."/>
            <person name="Schranz E."/>
        </authorList>
    </citation>
    <scope>NUCLEOTIDE SEQUENCE [LARGE SCALE GENOMIC DNA]</scope>
</reference>
<dbReference type="Gene3D" id="2.60.40.420">
    <property type="entry name" value="Cupredoxins - blue copper proteins"/>
    <property type="match status" value="1"/>
</dbReference>
<comment type="caution">
    <text evidence="6">The sequence shown here is derived from an EMBL/GenBank/DDBJ whole genome shotgun (WGS) entry which is preliminary data.</text>
</comment>
<dbReference type="InterPro" id="IPR003245">
    <property type="entry name" value="Phytocyanin_dom"/>
</dbReference>
<dbReference type="GO" id="GO:0005886">
    <property type="term" value="C:plasma membrane"/>
    <property type="evidence" value="ECO:0007669"/>
    <property type="project" value="TreeGrafter"/>
</dbReference>
<dbReference type="CDD" id="cd04216">
    <property type="entry name" value="Phytocyanin"/>
    <property type="match status" value="1"/>
</dbReference>
<dbReference type="InterPro" id="IPR039391">
    <property type="entry name" value="Phytocyanin-like"/>
</dbReference>
<evidence type="ECO:0000256" key="3">
    <source>
        <dbReference type="ARBA" id="ARBA00023180"/>
    </source>
</evidence>
<feature type="domain" description="Phytocyanin" evidence="5">
    <location>
        <begin position="49"/>
        <end position="148"/>
    </location>
</feature>
<keyword evidence="7" id="KW-1185">Reference proteome</keyword>
<evidence type="ECO:0000256" key="2">
    <source>
        <dbReference type="ARBA" id="ARBA00023008"/>
    </source>
</evidence>
<name>A0AAU9LMD2_9ASTR</name>
<dbReference type="FunFam" id="2.60.40.420:FF:000003">
    <property type="entry name" value="Blue copper"/>
    <property type="match status" value="1"/>
</dbReference>
<dbReference type="PANTHER" id="PTHR33021:SF484">
    <property type="entry name" value="BLUE (TYPE 1) COPPER BINDING PROTEIN"/>
    <property type="match status" value="1"/>
</dbReference>
<dbReference type="PANTHER" id="PTHR33021">
    <property type="entry name" value="BLUE COPPER PROTEIN"/>
    <property type="match status" value="1"/>
</dbReference>
<feature type="compositionally biased region" description="Pro residues" evidence="4">
    <location>
        <begin position="152"/>
        <end position="214"/>
    </location>
</feature>
<sequence>MISFNQKTHIILLTKTFDQKNTSMALAMTTKILMSIVATTMLIELALAVDHSVGAPSGGWDTSTDLSSWASSETFTVGDNLVFSYTPNHNVLEVSKDDYDSCSTSSPISSNSLAPTTIALLGDGSRYFICGTPGHCDQGMKVEIKTVVAASPAPPTATTPASPAPPTATTPSSPTPPESTTPSPPSSTSPNTPSPPASTTPGTPVPEKPSPPPSSAETVKMTAVSMMGLGFLMMI</sequence>
<evidence type="ECO:0000256" key="1">
    <source>
        <dbReference type="ARBA" id="ARBA00022723"/>
    </source>
</evidence>
<accession>A0AAU9LMD2</accession>
<keyword evidence="1" id="KW-0479">Metal-binding</keyword>